<evidence type="ECO:0008006" key="4">
    <source>
        <dbReference type="Google" id="ProtNLM"/>
    </source>
</evidence>
<organism evidence="2 3">
    <name type="scientific">Nonomuraea aridisoli</name>
    <dbReference type="NCBI Taxonomy" id="2070368"/>
    <lineage>
        <taxon>Bacteria</taxon>
        <taxon>Bacillati</taxon>
        <taxon>Actinomycetota</taxon>
        <taxon>Actinomycetes</taxon>
        <taxon>Streptosporangiales</taxon>
        <taxon>Streptosporangiaceae</taxon>
        <taxon>Nonomuraea</taxon>
    </lineage>
</organism>
<evidence type="ECO:0000256" key="1">
    <source>
        <dbReference type="SAM" id="MobiDB-lite"/>
    </source>
</evidence>
<dbReference type="AlphaFoldDB" id="A0A2W2EU32"/>
<comment type="caution">
    <text evidence="2">The sequence shown here is derived from an EMBL/GenBank/DDBJ whole genome shotgun (WGS) entry which is preliminary data.</text>
</comment>
<reference evidence="2 3" key="1">
    <citation type="submission" date="2018-01" db="EMBL/GenBank/DDBJ databases">
        <title>Draft genome sequence of Nonomuraea sp. KC333.</title>
        <authorList>
            <person name="Sahin N."/>
            <person name="Saygin H."/>
            <person name="Ay H."/>
        </authorList>
    </citation>
    <scope>NUCLEOTIDE SEQUENCE [LARGE SCALE GENOMIC DNA]</scope>
    <source>
        <strain evidence="2 3">KC333</strain>
    </source>
</reference>
<feature type="compositionally biased region" description="Basic and acidic residues" evidence="1">
    <location>
        <begin position="65"/>
        <end position="96"/>
    </location>
</feature>
<feature type="region of interest" description="Disordered" evidence="1">
    <location>
        <begin position="250"/>
        <end position="290"/>
    </location>
</feature>
<gene>
    <name evidence="2" type="ORF">C1J01_19035</name>
</gene>
<accession>A0A2W2EU32</accession>
<name>A0A2W2EU32_9ACTN</name>
<evidence type="ECO:0000313" key="3">
    <source>
        <dbReference type="Proteomes" id="UP000249304"/>
    </source>
</evidence>
<dbReference type="Proteomes" id="UP000249304">
    <property type="component" value="Unassembled WGS sequence"/>
</dbReference>
<proteinExistence type="predicted"/>
<sequence length="382" mass="42566">MSETDPGYSDQHAGNVGAHRATVGTPTERESINVPPTREGAAENARRAEAAREGHETFVPEAPVQDERTEAVEHLRPEEESLRGTRTGDRTHDDQAGTRTGTRRESRRSRRRGERAEDDDEGGDVRRDIEETRRELGETVSALAAKTDVKARAGHAAEVARSRAAGAAETVKGKASQVAGKVRGTAPEQVKAGRRPVLLVMAAGAVTALVVRRMMQGRQTGRRVTFRPMTRPMMRGTSRRSPMPAWRLTGKRRTAAWRPQTSPMSALRSKTGKGPMGAMRHRTGKGPMAAMGRRPMVTWRSTTMTRPRIVLHPTMTDRLMAAWRSSRGRRPMVTWQSTTARRPRIVWRPTMRDRLMRMMSSRRPMMGKTGMSAGQRLVMRGR</sequence>
<dbReference type="EMBL" id="POUD01000073">
    <property type="protein sequence ID" value="PZG17060.1"/>
    <property type="molecule type" value="Genomic_DNA"/>
</dbReference>
<dbReference type="Pfam" id="PF12277">
    <property type="entry name" value="DUF3618"/>
    <property type="match status" value="1"/>
</dbReference>
<feature type="compositionally biased region" description="Basic and acidic residues" evidence="1">
    <location>
        <begin position="40"/>
        <end position="58"/>
    </location>
</feature>
<dbReference type="InterPro" id="IPR022062">
    <property type="entry name" value="DUF3618"/>
</dbReference>
<feature type="region of interest" description="Disordered" evidence="1">
    <location>
        <begin position="1"/>
        <end position="129"/>
    </location>
</feature>
<dbReference type="RefSeq" id="WP_111180332.1">
    <property type="nucleotide sequence ID" value="NZ_POUD01000073.1"/>
</dbReference>
<evidence type="ECO:0000313" key="2">
    <source>
        <dbReference type="EMBL" id="PZG17060.1"/>
    </source>
</evidence>
<keyword evidence="3" id="KW-1185">Reference proteome</keyword>
<protein>
    <recommendedName>
        <fullName evidence="4">DUF3618 domain-containing protein</fullName>
    </recommendedName>
</protein>